<gene>
    <name evidence="7" type="ORF">EOD43_11065</name>
</gene>
<evidence type="ECO:0000256" key="6">
    <source>
        <dbReference type="SAM" id="Phobius"/>
    </source>
</evidence>
<reference evidence="7 8" key="1">
    <citation type="submission" date="2019-01" db="EMBL/GenBank/DDBJ databases">
        <authorList>
            <person name="Chen W.-M."/>
        </authorList>
    </citation>
    <scope>NUCLEOTIDE SEQUENCE [LARGE SCALE GENOMIC DNA]</scope>
    <source>
        <strain evidence="7 8">CCP-7</strain>
    </source>
</reference>
<dbReference type="Pfam" id="PF01594">
    <property type="entry name" value="AI-2E_transport"/>
    <property type="match status" value="1"/>
</dbReference>
<keyword evidence="4 6" id="KW-1133">Transmembrane helix</keyword>
<evidence type="ECO:0000256" key="5">
    <source>
        <dbReference type="ARBA" id="ARBA00023136"/>
    </source>
</evidence>
<feature type="transmembrane region" description="Helical" evidence="6">
    <location>
        <begin position="152"/>
        <end position="174"/>
    </location>
</feature>
<accession>A0A437M9P1</accession>
<protein>
    <submittedName>
        <fullName evidence="7">AI-2E family transporter</fullName>
    </submittedName>
</protein>
<dbReference type="RefSeq" id="WP_127743766.1">
    <property type="nucleotide sequence ID" value="NZ_SACN01000001.1"/>
</dbReference>
<dbReference type="Proteomes" id="UP000282971">
    <property type="component" value="Unassembled WGS sequence"/>
</dbReference>
<dbReference type="PANTHER" id="PTHR21716:SF4">
    <property type="entry name" value="TRANSMEMBRANE PROTEIN 245"/>
    <property type="match status" value="1"/>
</dbReference>
<evidence type="ECO:0000256" key="1">
    <source>
        <dbReference type="ARBA" id="ARBA00004141"/>
    </source>
</evidence>
<comment type="subcellular location">
    <subcellularLocation>
        <location evidence="1">Membrane</location>
        <topology evidence="1">Multi-pass membrane protein</topology>
    </subcellularLocation>
</comment>
<evidence type="ECO:0000256" key="2">
    <source>
        <dbReference type="ARBA" id="ARBA00009773"/>
    </source>
</evidence>
<evidence type="ECO:0000256" key="4">
    <source>
        <dbReference type="ARBA" id="ARBA00022989"/>
    </source>
</evidence>
<feature type="transmembrane region" description="Helical" evidence="6">
    <location>
        <begin position="248"/>
        <end position="267"/>
    </location>
</feature>
<dbReference type="AlphaFoldDB" id="A0A437M9P1"/>
<proteinExistence type="inferred from homology"/>
<feature type="transmembrane region" description="Helical" evidence="6">
    <location>
        <begin position="61"/>
        <end position="83"/>
    </location>
</feature>
<dbReference type="InterPro" id="IPR002549">
    <property type="entry name" value="AI-2E-like"/>
</dbReference>
<name>A0A437M9P1_9SPHN</name>
<organism evidence="7 8">
    <name type="scientific">Sphingomonas crocodyli</name>
    <dbReference type="NCBI Taxonomy" id="1979270"/>
    <lineage>
        <taxon>Bacteria</taxon>
        <taxon>Pseudomonadati</taxon>
        <taxon>Pseudomonadota</taxon>
        <taxon>Alphaproteobacteria</taxon>
        <taxon>Sphingomonadales</taxon>
        <taxon>Sphingomonadaceae</taxon>
        <taxon>Sphingomonas</taxon>
    </lineage>
</organism>
<feature type="transmembrane region" description="Helical" evidence="6">
    <location>
        <begin position="12"/>
        <end position="41"/>
    </location>
</feature>
<dbReference type="GO" id="GO:0016020">
    <property type="term" value="C:membrane"/>
    <property type="evidence" value="ECO:0007669"/>
    <property type="project" value="UniProtKB-SubCell"/>
</dbReference>
<feature type="transmembrane region" description="Helical" evidence="6">
    <location>
        <begin position="214"/>
        <end position="242"/>
    </location>
</feature>
<keyword evidence="8" id="KW-1185">Reference proteome</keyword>
<evidence type="ECO:0000256" key="3">
    <source>
        <dbReference type="ARBA" id="ARBA00022692"/>
    </source>
</evidence>
<evidence type="ECO:0000313" key="8">
    <source>
        <dbReference type="Proteomes" id="UP000282971"/>
    </source>
</evidence>
<comment type="caution">
    <text evidence="7">The sequence shown here is derived from an EMBL/GenBank/DDBJ whole genome shotgun (WGS) entry which is preliminary data.</text>
</comment>
<dbReference type="EMBL" id="SACN01000001">
    <property type="protein sequence ID" value="RVT94353.1"/>
    <property type="molecule type" value="Genomic_DNA"/>
</dbReference>
<keyword evidence="3 6" id="KW-0812">Transmembrane</keyword>
<evidence type="ECO:0000313" key="7">
    <source>
        <dbReference type="EMBL" id="RVT94353.1"/>
    </source>
</evidence>
<feature type="transmembrane region" description="Helical" evidence="6">
    <location>
        <begin position="274"/>
        <end position="298"/>
    </location>
</feature>
<dbReference type="PANTHER" id="PTHR21716">
    <property type="entry name" value="TRANSMEMBRANE PROTEIN"/>
    <property type="match status" value="1"/>
</dbReference>
<feature type="transmembrane region" description="Helical" evidence="6">
    <location>
        <begin position="318"/>
        <end position="341"/>
    </location>
</feature>
<dbReference type="OrthoDB" id="106838at2"/>
<keyword evidence="5 6" id="KW-0472">Membrane</keyword>
<comment type="similarity">
    <text evidence="2">Belongs to the autoinducer-2 exporter (AI-2E) (TC 2.A.86) family.</text>
</comment>
<sequence length="357" mass="39178">MRALEEKSFLLLVLAVSLVLIWIISPFFGAILWAVVVAILFDPMQQKLLSRWPGKSNRAALITLLAVLAIVVIPLILLTMFVLQEVVSVYNLIQSGQIDFNHYFEQFQSVLPQWASNLLDRFGLSNLPAVRDKLSAGITSRFQMFATQAFSIGQQAFGFTLALGVMLYLTFFLLRDGRSLAGKFDRSIPLETEHRRALFHQFVTVVRATIKGSLIVAIVQGSIGGITFWALGIHAAVLWAVAMGLFSLLPAIGAGIVWVPVAAYLLISGELASGLILIFAGVFIIGMVDNVLRPILVGRDTSMPDYVVLISTLGGVEIFGFSGFVIGPVMAALFMAVWSIFADVRREQREQQAIDTE</sequence>